<gene>
    <name evidence="1" type="ORF">OWV82_020347</name>
</gene>
<protein>
    <submittedName>
        <fullName evidence="1">Retrovirus-related Pol polyprotein from transposon TNT 1-94</fullName>
    </submittedName>
</protein>
<reference evidence="1 2" key="1">
    <citation type="journal article" date="2023" name="Science">
        <title>Complex scaffold remodeling in plant triterpene biosynthesis.</title>
        <authorList>
            <person name="De La Pena R."/>
            <person name="Hodgson H."/>
            <person name="Liu J.C."/>
            <person name="Stephenson M.J."/>
            <person name="Martin A.C."/>
            <person name="Owen C."/>
            <person name="Harkess A."/>
            <person name="Leebens-Mack J."/>
            <person name="Jimenez L.E."/>
            <person name="Osbourn A."/>
            <person name="Sattely E.S."/>
        </authorList>
    </citation>
    <scope>NUCLEOTIDE SEQUENCE [LARGE SCALE GENOMIC DNA]</scope>
    <source>
        <strain evidence="2">cv. JPN11</strain>
        <tissue evidence="1">Leaf</tissue>
    </source>
</reference>
<evidence type="ECO:0000313" key="1">
    <source>
        <dbReference type="EMBL" id="KAJ4706728.1"/>
    </source>
</evidence>
<accession>A0ACC1X6I2</accession>
<keyword evidence="2" id="KW-1185">Reference proteome</keyword>
<organism evidence="1 2">
    <name type="scientific">Melia azedarach</name>
    <name type="common">Chinaberry tree</name>
    <dbReference type="NCBI Taxonomy" id="155640"/>
    <lineage>
        <taxon>Eukaryota</taxon>
        <taxon>Viridiplantae</taxon>
        <taxon>Streptophyta</taxon>
        <taxon>Embryophyta</taxon>
        <taxon>Tracheophyta</taxon>
        <taxon>Spermatophyta</taxon>
        <taxon>Magnoliopsida</taxon>
        <taxon>eudicotyledons</taxon>
        <taxon>Gunneridae</taxon>
        <taxon>Pentapetalae</taxon>
        <taxon>rosids</taxon>
        <taxon>malvids</taxon>
        <taxon>Sapindales</taxon>
        <taxon>Meliaceae</taxon>
        <taxon>Melia</taxon>
    </lineage>
</organism>
<proteinExistence type="predicted"/>
<dbReference type="EMBL" id="CM051404">
    <property type="protein sequence ID" value="KAJ4706728.1"/>
    <property type="molecule type" value="Genomic_DNA"/>
</dbReference>
<sequence length="570" mass="64805">MTFAGNQLSNIIVCRSSRNTRPPDRYRFPHTSLHTTLTSVSIPSCYLEATKYNCWRKAMKEELQALEDNHTWDIVHCPNNVKAIGCKWVYSIKLRFDGTLDRYKARLVALGNKQEYGVNYEETFAPVAKMTTVRMVILIAASQGWPLHQLDVKNTFLLGDLKEEIYMVLPPGLPSSSSLDVYSALIARLQQHLQASFHMKDLGPLTYFLGLEVHSNSSGIFFNQHKYTKDLLKLAGLQDASPVDTPLEVNRKYRSEEGDLISDPTVYRQLVGSLNYLTITRPDISFAVQQVSQFMQHPRHLHLAAVRRIIRYLCGTPSRGLFFSAGSPLHLVAYSDADWAGCPDTRQSVIGWCMFLGNSLISWKSKKQACVSKSSTESEYRAMSAACSEIVWLRGLLAKLGFSQSNLTPLHADNTSAIQIAANLVYHERTKYIKIQYTKGRLLSQAKQQKEIKSELYFQCQLQLRQKSFDGVLRFLELKGEKNQMGVPYSLLVLRMDYRKQMEKMLLTVNQKNVMVSQLLKEVMANLAGQHEQKNAQTFEQKWNEEDEFCRSIPEVLTGSVLAICICSLI</sequence>
<evidence type="ECO:0000313" key="2">
    <source>
        <dbReference type="Proteomes" id="UP001164539"/>
    </source>
</evidence>
<name>A0ACC1X6I2_MELAZ</name>
<dbReference type="Proteomes" id="UP001164539">
    <property type="component" value="Chromosome 11"/>
</dbReference>
<comment type="caution">
    <text evidence="1">The sequence shown here is derived from an EMBL/GenBank/DDBJ whole genome shotgun (WGS) entry which is preliminary data.</text>
</comment>